<feature type="domain" description="ABC transporter" evidence="6">
    <location>
        <begin position="4"/>
        <end position="235"/>
    </location>
</feature>
<name>A0A381THW3_9ZZZZ</name>
<proteinExistence type="inferred from homology"/>
<evidence type="ECO:0000259" key="6">
    <source>
        <dbReference type="PROSITE" id="PS50893"/>
    </source>
</evidence>
<dbReference type="EMBL" id="UINC01004576">
    <property type="protein sequence ID" value="SVA15344.1"/>
    <property type="molecule type" value="Genomic_DNA"/>
</dbReference>
<sequence length="324" mass="35249">MGAIETHGLTKRFGDLVAVDNLDLDVAEGEIFGLLGPNGAGKTTTISMLATLLGLDGGSASVAGFDVVQQPSKVREQMGIVFQDPSSDDILTGHENLYLHGLMYGVPRAVIPGRIEEALELVQLKGREHDLVRTYSGGMRRRLELARGLLHHPRILFLDEPTLGLDPQTRQRIWTHIESIVAERKVTIILTTHYMEEADRLCDRLAIIDFGRIVALDSPTALKAVVGGDTVQLEVADVAAAVAALEVLECVSRCEVRDGRLDVAVQNVAQNLPAIFAAAGDIASFSVRNTTLDDVFLHYTGHDIRNEGAEGVAKHMHRVRSVNR</sequence>
<dbReference type="GO" id="GO:1900753">
    <property type="term" value="P:doxorubicin transport"/>
    <property type="evidence" value="ECO:0007669"/>
    <property type="project" value="InterPro"/>
</dbReference>
<reference evidence="7" key="1">
    <citation type="submission" date="2018-05" db="EMBL/GenBank/DDBJ databases">
        <authorList>
            <person name="Lanie J.A."/>
            <person name="Ng W.-L."/>
            <person name="Kazmierczak K.M."/>
            <person name="Andrzejewski T.M."/>
            <person name="Davidsen T.M."/>
            <person name="Wayne K.J."/>
            <person name="Tettelin H."/>
            <person name="Glass J.I."/>
            <person name="Rusch D."/>
            <person name="Podicherti R."/>
            <person name="Tsui H.-C.T."/>
            <person name="Winkler M.E."/>
        </authorList>
    </citation>
    <scope>NUCLEOTIDE SEQUENCE</scope>
</reference>
<organism evidence="7">
    <name type="scientific">marine metagenome</name>
    <dbReference type="NCBI Taxonomy" id="408172"/>
    <lineage>
        <taxon>unclassified sequences</taxon>
        <taxon>metagenomes</taxon>
        <taxon>ecological metagenomes</taxon>
    </lineage>
</organism>
<dbReference type="GO" id="GO:0016887">
    <property type="term" value="F:ATP hydrolysis activity"/>
    <property type="evidence" value="ECO:0007669"/>
    <property type="project" value="InterPro"/>
</dbReference>
<dbReference type="GO" id="GO:0005886">
    <property type="term" value="C:plasma membrane"/>
    <property type="evidence" value="ECO:0007669"/>
    <property type="project" value="UniProtKB-SubCell"/>
</dbReference>
<dbReference type="InterPro" id="IPR005894">
    <property type="entry name" value="DrrA"/>
</dbReference>
<dbReference type="SMART" id="SM00382">
    <property type="entry name" value="AAA"/>
    <property type="match status" value="1"/>
</dbReference>
<dbReference type="PANTHER" id="PTHR43582">
    <property type="entry name" value="LINEARMYCIN RESISTANCE ATP-BINDING PROTEIN LNRL"/>
    <property type="match status" value="1"/>
</dbReference>
<dbReference type="PANTHER" id="PTHR43582:SF2">
    <property type="entry name" value="LINEARMYCIN RESISTANCE ATP-BINDING PROTEIN LNRL"/>
    <property type="match status" value="1"/>
</dbReference>
<evidence type="ECO:0000256" key="1">
    <source>
        <dbReference type="ARBA" id="ARBA00004413"/>
    </source>
</evidence>
<dbReference type="InterPro" id="IPR025302">
    <property type="entry name" value="DrrA1/2-like_C"/>
</dbReference>
<keyword evidence="2" id="KW-0813">Transport</keyword>
<dbReference type="InterPro" id="IPR027417">
    <property type="entry name" value="P-loop_NTPase"/>
</dbReference>
<dbReference type="InterPro" id="IPR017871">
    <property type="entry name" value="ABC_transporter-like_CS"/>
</dbReference>
<keyword evidence="4" id="KW-0067">ATP-binding</keyword>
<dbReference type="GO" id="GO:0043215">
    <property type="term" value="P:daunorubicin transport"/>
    <property type="evidence" value="ECO:0007669"/>
    <property type="project" value="InterPro"/>
</dbReference>
<dbReference type="InterPro" id="IPR003593">
    <property type="entry name" value="AAA+_ATPase"/>
</dbReference>
<dbReference type="NCBIfam" id="TIGR01188">
    <property type="entry name" value="drrA"/>
    <property type="match status" value="1"/>
</dbReference>
<evidence type="ECO:0000256" key="2">
    <source>
        <dbReference type="ARBA" id="ARBA00022448"/>
    </source>
</evidence>
<dbReference type="InterPro" id="IPR003439">
    <property type="entry name" value="ABC_transporter-like_ATP-bd"/>
</dbReference>
<dbReference type="GO" id="GO:0005524">
    <property type="term" value="F:ATP binding"/>
    <property type="evidence" value="ECO:0007669"/>
    <property type="project" value="UniProtKB-KW"/>
</dbReference>
<evidence type="ECO:0000256" key="3">
    <source>
        <dbReference type="ARBA" id="ARBA00022741"/>
    </source>
</evidence>
<comment type="similarity">
    <text evidence="5">Belongs to the ABC transporter superfamily. Drug exporter-1 (DrugE1) (TC 3.A.1.105) family.</text>
</comment>
<dbReference type="PROSITE" id="PS50893">
    <property type="entry name" value="ABC_TRANSPORTER_2"/>
    <property type="match status" value="1"/>
</dbReference>
<gene>
    <name evidence="7" type="ORF">METZ01_LOCUS68198</name>
</gene>
<dbReference type="Pfam" id="PF00005">
    <property type="entry name" value="ABC_tran"/>
    <property type="match status" value="1"/>
</dbReference>
<dbReference type="SUPFAM" id="SSF52540">
    <property type="entry name" value="P-loop containing nucleoside triphosphate hydrolases"/>
    <property type="match status" value="1"/>
</dbReference>
<protein>
    <recommendedName>
        <fullName evidence="6">ABC transporter domain-containing protein</fullName>
    </recommendedName>
</protein>
<accession>A0A381THW3</accession>
<dbReference type="Gene3D" id="3.40.50.300">
    <property type="entry name" value="P-loop containing nucleotide triphosphate hydrolases"/>
    <property type="match status" value="1"/>
</dbReference>
<dbReference type="Pfam" id="PF13732">
    <property type="entry name" value="DrrA1-3_C"/>
    <property type="match status" value="1"/>
</dbReference>
<dbReference type="AlphaFoldDB" id="A0A381THW3"/>
<evidence type="ECO:0000313" key="7">
    <source>
        <dbReference type="EMBL" id="SVA15344.1"/>
    </source>
</evidence>
<keyword evidence="3" id="KW-0547">Nucleotide-binding</keyword>
<evidence type="ECO:0000256" key="4">
    <source>
        <dbReference type="ARBA" id="ARBA00022840"/>
    </source>
</evidence>
<dbReference type="PROSITE" id="PS00211">
    <property type="entry name" value="ABC_TRANSPORTER_1"/>
    <property type="match status" value="1"/>
</dbReference>
<evidence type="ECO:0000256" key="5">
    <source>
        <dbReference type="ARBA" id="ARBA00049985"/>
    </source>
</evidence>
<comment type="subcellular location">
    <subcellularLocation>
        <location evidence="1">Cell membrane</location>
        <topology evidence="1">Peripheral membrane protein</topology>
        <orientation evidence="1">Cytoplasmic side</orientation>
    </subcellularLocation>
</comment>